<evidence type="ECO:0000313" key="2">
    <source>
        <dbReference type="EMBL" id="GED06560.1"/>
    </source>
</evidence>
<dbReference type="RefSeq" id="WP_141364744.1">
    <property type="nucleotide sequence ID" value="NZ_BAAAJL010000013.1"/>
</dbReference>
<accession>A0A4Y4DST1</accession>
<proteinExistence type="predicted"/>
<dbReference type="AlphaFoldDB" id="A0A4Y4DST1"/>
<sequence>MKRRKLVLASAFIAGAAAVVSLTVNSQVLSTQKAEHCWGNIDTGAGGCFSTPEEAATNLVSENPDLSVESRGIVDSWGQEE</sequence>
<feature type="chain" id="PRO_5039115439" evidence="1">
    <location>
        <begin position="27"/>
        <end position="81"/>
    </location>
</feature>
<keyword evidence="1" id="KW-0732">Signal</keyword>
<evidence type="ECO:0000256" key="1">
    <source>
        <dbReference type="SAM" id="SignalP"/>
    </source>
</evidence>
<keyword evidence="3" id="KW-1185">Reference proteome</keyword>
<protein>
    <submittedName>
        <fullName evidence="2">Uncharacterized protein</fullName>
    </submittedName>
</protein>
<name>A0A4Y4DST1_GLUUR</name>
<evidence type="ECO:0000313" key="3">
    <source>
        <dbReference type="Proteomes" id="UP000316612"/>
    </source>
</evidence>
<dbReference type="EMBL" id="BJNY01000011">
    <property type="protein sequence ID" value="GED06560.1"/>
    <property type="molecule type" value="Genomic_DNA"/>
</dbReference>
<organism evidence="2 3">
    <name type="scientific">Glutamicibacter uratoxydans</name>
    <name type="common">Arthrobacter uratoxydans</name>
    <dbReference type="NCBI Taxonomy" id="43667"/>
    <lineage>
        <taxon>Bacteria</taxon>
        <taxon>Bacillati</taxon>
        <taxon>Actinomycetota</taxon>
        <taxon>Actinomycetes</taxon>
        <taxon>Micrococcales</taxon>
        <taxon>Micrococcaceae</taxon>
        <taxon>Glutamicibacter</taxon>
    </lineage>
</organism>
<dbReference type="Proteomes" id="UP000316612">
    <property type="component" value="Unassembled WGS sequence"/>
</dbReference>
<feature type="signal peptide" evidence="1">
    <location>
        <begin position="1"/>
        <end position="26"/>
    </location>
</feature>
<gene>
    <name evidence="2" type="ORF">AUR04nite_20920</name>
</gene>
<reference evidence="2 3" key="1">
    <citation type="submission" date="2019-06" db="EMBL/GenBank/DDBJ databases">
        <title>Whole genome shotgun sequence of Glutamicibacter uratoxydans NBRC 15515.</title>
        <authorList>
            <person name="Hosoyama A."/>
            <person name="Uohara A."/>
            <person name="Ohji S."/>
            <person name="Ichikawa N."/>
        </authorList>
    </citation>
    <scope>NUCLEOTIDE SEQUENCE [LARGE SCALE GENOMIC DNA]</scope>
    <source>
        <strain evidence="2 3">NBRC 15515</strain>
    </source>
</reference>
<comment type="caution">
    <text evidence="2">The sequence shown here is derived from an EMBL/GenBank/DDBJ whole genome shotgun (WGS) entry which is preliminary data.</text>
</comment>